<dbReference type="Gene3D" id="1.10.510.10">
    <property type="entry name" value="Transferase(Phosphotransferase) domain 1"/>
    <property type="match status" value="1"/>
</dbReference>
<evidence type="ECO:0000256" key="4">
    <source>
        <dbReference type="PROSITE-ProRule" id="PRU10141"/>
    </source>
</evidence>
<comment type="caution">
    <text evidence="9">The sequence shown here is derived from an EMBL/GenBank/DDBJ whole genome shotgun (WGS) entry which is preliminary data.</text>
</comment>
<keyword evidence="3 4" id="KW-0067">ATP-binding</keyword>
<evidence type="ECO:0008006" key="11">
    <source>
        <dbReference type="Google" id="ProtNLM"/>
    </source>
</evidence>
<feature type="region of interest" description="Disordered" evidence="6">
    <location>
        <begin position="346"/>
        <end position="390"/>
    </location>
</feature>
<feature type="domain" description="SAM" evidence="8">
    <location>
        <begin position="871"/>
        <end position="932"/>
    </location>
</feature>
<dbReference type="GO" id="GO:0005524">
    <property type="term" value="F:ATP binding"/>
    <property type="evidence" value="ECO:0007669"/>
    <property type="project" value="UniProtKB-UniRule"/>
</dbReference>
<feature type="domain" description="Protein kinase" evidence="7">
    <location>
        <begin position="1472"/>
        <end position="1619"/>
    </location>
</feature>
<feature type="region of interest" description="Disordered" evidence="6">
    <location>
        <begin position="430"/>
        <end position="452"/>
    </location>
</feature>
<dbReference type="SMART" id="SM00454">
    <property type="entry name" value="SAM"/>
    <property type="match status" value="1"/>
</dbReference>
<dbReference type="PROSITE" id="PS00108">
    <property type="entry name" value="PROTEIN_KINASE_ST"/>
    <property type="match status" value="1"/>
</dbReference>
<feature type="region of interest" description="Disordered" evidence="6">
    <location>
        <begin position="1053"/>
        <end position="1080"/>
    </location>
</feature>
<dbReference type="InterPro" id="IPR001660">
    <property type="entry name" value="SAM"/>
</dbReference>
<feature type="coiled-coil region" evidence="5">
    <location>
        <begin position="1430"/>
        <end position="1457"/>
    </location>
</feature>
<feature type="compositionally biased region" description="Polar residues" evidence="6">
    <location>
        <begin position="1247"/>
        <end position="1260"/>
    </location>
</feature>
<accession>A0ABD0L7E1</accession>
<proteinExistence type="predicted"/>
<dbReference type="PROSITE" id="PS50011">
    <property type="entry name" value="PROTEIN_KINASE_DOM"/>
    <property type="match status" value="1"/>
</dbReference>
<dbReference type="InterPro" id="IPR013761">
    <property type="entry name" value="SAM/pointed_sf"/>
</dbReference>
<protein>
    <recommendedName>
        <fullName evidence="11">Protein kinase domain-containing protein</fullName>
    </recommendedName>
</protein>
<feature type="compositionally biased region" description="Polar residues" evidence="6">
    <location>
        <begin position="1289"/>
        <end position="1299"/>
    </location>
</feature>
<feature type="non-terminal residue" evidence="9">
    <location>
        <position position="1619"/>
    </location>
</feature>
<feature type="region of interest" description="Disordered" evidence="6">
    <location>
        <begin position="519"/>
        <end position="555"/>
    </location>
</feature>
<feature type="region of interest" description="Disordered" evidence="6">
    <location>
        <begin position="466"/>
        <end position="504"/>
    </location>
</feature>
<feature type="binding site" evidence="4">
    <location>
        <position position="1499"/>
    </location>
    <ligand>
        <name>ATP</name>
        <dbReference type="ChEBI" id="CHEBI:30616"/>
    </ligand>
</feature>
<feature type="region of interest" description="Disordered" evidence="6">
    <location>
        <begin position="589"/>
        <end position="759"/>
    </location>
</feature>
<dbReference type="SMART" id="SM00220">
    <property type="entry name" value="S_TKc"/>
    <property type="match status" value="1"/>
</dbReference>
<keyword evidence="1" id="KW-0723">Serine/threonine-protein kinase</keyword>
<evidence type="ECO:0000259" key="8">
    <source>
        <dbReference type="PROSITE" id="PS50105"/>
    </source>
</evidence>
<feature type="compositionally biased region" description="Polar residues" evidence="6">
    <location>
        <begin position="346"/>
        <end position="355"/>
    </location>
</feature>
<reference evidence="9 10" key="1">
    <citation type="journal article" date="2023" name="Sci. Data">
        <title>Genome assembly of the Korean intertidal mud-creeper Batillaria attramentaria.</title>
        <authorList>
            <person name="Patra A.K."/>
            <person name="Ho P.T."/>
            <person name="Jun S."/>
            <person name="Lee S.J."/>
            <person name="Kim Y."/>
            <person name="Won Y.J."/>
        </authorList>
    </citation>
    <scope>NUCLEOTIDE SEQUENCE [LARGE SCALE GENOMIC DNA]</scope>
    <source>
        <strain evidence="9">Wonlab-2016</strain>
    </source>
</reference>
<dbReference type="Proteomes" id="UP001519460">
    <property type="component" value="Unassembled WGS sequence"/>
</dbReference>
<dbReference type="PANTHER" id="PTHR44329">
    <property type="entry name" value="SERINE/THREONINE-PROTEIN KINASE TNNI3K-RELATED"/>
    <property type="match status" value="1"/>
</dbReference>
<dbReference type="PROSITE" id="PS50105">
    <property type="entry name" value="SAM_DOMAIN"/>
    <property type="match status" value="1"/>
</dbReference>
<name>A0ABD0L7E1_9CAEN</name>
<feature type="compositionally biased region" description="Basic and acidic residues" evidence="6">
    <location>
        <begin position="473"/>
        <end position="488"/>
    </location>
</feature>
<feature type="compositionally biased region" description="Polar residues" evidence="6">
    <location>
        <begin position="370"/>
        <end position="379"/>
    </location>
</feature>
<keyword evidence="10" id="KW-1185">Reference proteome</keyword>
<feature type="compositionally biased region" description="Basic residues" evidence="6">
    <location>
        <begin position="356"/>
        <end position="369"/>
    </location>
</feature>
<dbReference type="PROSITE" id="PS00107">
    <property type="entry name" value="PROTEIN_KINASE_ATP"/>
    <property type="match status" value="1"/>
</dbReference>
<keyword evidence="1" id="KW-0418">Kinase</keyword>
<evidence type="ECO:0000256" key="5">
    <source>
        <dbReference type="SAM" id="Coils"/>
    </source>
</evidence>
<dbReference type="InterPro" id="IPR011009">
    <property type="entry name" value="Kinase-like_dom_sf"/>
</dbReference>
<keyword evidence="5" id="KW-0175">Coiled coil</keyword>
<feature type="region of interest" description="Disordered" evidence="6">
    <location>
        <begin position="1247"/>
        <end position="1423"/>
    </location>
</feature>
<evidence type="ECO:0000313" key="10">
    <source>
        <dbReference type="Proteomes" id="UP001519460"/>
    </source>
</evidence>
<evidence type="ECO:0000313" key="9">
    <source>
        <dbReference type="EMBL" id="KAK7495292.1"/>
    </source>
</evidence>
<sequence>VCCTCPNRELLLQFCPCNLWRAVCRGLTVGQSAAVHTTSFSDDLPVMHSSLTSLSPRTCAGGDGRWVVWVCWSLTPDERMSRSKKRGGTKERQEWYAENVKLTREISDLEDALILHERLTVDDQSSLRGVIRQELGGSRWQYGGSGKLHTFRTKQDLADPHGLSADPHGLGGDVKVKKLSSRSTSGLQSQVQALMSDIVSSGATGPRCLNDDFNMHRKPSATTPASGKMSHKPPSKQAVKSAGKTQGNRKKKGADKHPDPSIFSAWDRPQSGESNHRRCRGDHHSDEEKLGEENYSYEREYSVEQTCMDLSLFADRDGLDLRDLKTKVLRKASTKLYMRQQAGSATQFITTTGNRAKSRKTTRPHKPARRSTTSQGQKSKGSDRQPVNGEDETVISILHGTDDLDHEQQQRDDWYLQRCVDDGDWGVGQGGCDGDTGGDEEKQQGRCGEGTEFGPECTLTCDASVDTTTSPAHCERGHRAANTSDKEPSQNLRESGGWKESEISPNKVTERLLETARSGNDILTYSSNNKTGSVSKSEGSQRTTGQRGVGRSWNWRAPTRPWDKWADVVAIERGNIGASKLFTTSSLTADANKPVDKPSVKMDANKPIDKPPVNAGASNQVDKPSVKMDANKPIAKPSVRLDSNKLVPKTSVKTDVNKGTAKSTVSKRSVTREGSNMSSSTAASRVHSKDSSTTTSMARKGTSGQSDGRTKQKRDMTDHRGNHKTDAVSGPRHRRRAADRSWSGEYYSDSEHQEELPATGAAQTNLRHSAINCKSVTDWLQQHVVTSQSESPTHDPCHTYCQCGTEHESRCSHCPTSEFVHLSNWKSGMRDTECETSLSLPADDEREDSTSCTADVTGVSSVGDNDCDSGVAAWLAGLGLKDVERYQQLFGQHEIDMSDIPSLTVPMLKQMGVTTLGAIVKMVRGIDKLHEEGVLSTLAQRDTKHSRLEGETTWASDVNGGETTGWLAGCDHDIGGGEGRGDRVKLSYIQGDGEREVRQSELPVRASVSRSDVTLTSSTSPRCVLSGEDMRGEDDGEDMRCVDDGLVVAGHAPSRRASWLSGRRSSEDSNTGKDTQQESTSLTAAVGHKAHRGVTNGDATLTVPSLQLHQMASGKSFVAPIVRSGDHGLKTAGRNVTDKTHSSGVKDLVDVESASCWLRKLILNMMHMKQEADAGNTRRRRLSEGELETAPVQLHMDRNLHSKVRDLQEKLHHLEHSLLHKGTSLLATDSDHYRSRSAATAAVTGNVDNAATSRHSNHSASLGDGFEDEVSVPSGRSQHASQKKWDGSSKAQLRNTRLNGTPVISKREKHSQATDLTLKGVMLGSVRIEPTTNHTPGLSQQTTNHTPGLPQQTTNHTPGPSQQSTNHIPEPSQQTTSHIPGLSQQTTSHTPGPSQQMTGVSRTQSTAPHQFEPALQSTAPHLSMTKRQLLDEIRREKDKHRQSVRHLKSELTRLQHNDPVKKSEIERQDIVFSQSDLVGEGAFSQVFRGQYQGAEVAIKRLNTPLSSHDKNYFAAEVSLLRDLRHPRVVLLIGVSCADRLPIMVLEFMAGGDLYALIHDPRRSWLDHAEFYQIARDVSSGMVYLHNHRPPVLHLDLKSMNVLLTATHRAKIGDFGFSKL</sequence>
<organism evidence="9 10">
    <name type="scientific">Batillaria attramentaria</name>
    <dbReference type="NCBI Taxonomy" id="370345"/>
    <lineage>
        <taxon>Eukaryota</taxon>
        <taxon>Metazoa</taxon>
        <taxon>Spiralia</taxon>
        <taxon>Lophotrochozoa</taxon>
        <taxon>Mollusca</taxon>
        <taxon>Gastropoda</taxon>
        <taxon>Caenogastropoda</taxon>
        <taxon>Sorbeoconcha</taxon>
        <taxon>Cerithioidea</taxon>
        <taxon>Batillariidae</taxon>
        <taxon>Batillaria</taxon>
    </lineage>
</organism>
<evidence type="ECO:0000256" key="3">
    <source>
        <dbReference type="ARBA" id="ARBA00022840"/>
    </source>
</evidence>
<feature type="non-terminal residue" evidence="9">
    <location>
        <position position="1"/>
    </location>
</feature>
<dbReference type="Pfam" id="PF07714">
    <property type="entry name" value="PK_Tyr_Ser-Thr"/>
    <property type="match status" value="1"/>
</dbReference>
<dbReference type="GO" id="GO:0004674">
    <property type="term" value="F:protein serine/threonine kinase activity"/>
    <property type="evidence" value="ECO:0007669"/>
    <property type="project" value="UniProtKB-KW"/>
</dbReference>
<dbReference type="SUPFAM" id="SSF56112">
    <property type="entry name" value="Protein kinase-like (PK-like)"/>
    <property type="match status" value="1"/>
</dbReference>
<dbReference type="InterPro" id="IPR001245">
    <property type="entry name" value="Ser-Thr/Tyr_kinase_cat_dom"/>
</dbReference>
<dbReference type="InterPro" id="IPR000719">
    <property type="entry name" value="Prot_kinase_dom"/>
</dbReference>
<feature type="region of interest" description="Disordered" evidence="6">
    <location>
        <begin position="209"/>
        <end position="295"/>
    </location>
</feature>
<evidence type="ECO:0000256" key="6">
    <source>
        <dbReference type="SAM" id="MobiDB-lite"/>
    </source>
</evidence>
<keyword evidence="2 4" id="KW-0547">Nucleotide-binding</keyword>
<dbReference type="InterPro" id="IPR008271">
    <property type="entry name" value="Ser/Thr_kinase_AS"/>
</dbReference>
<evidence type="ECO:0000256" key="1">
    <source>
        <dbReference type="ARBA" id="ARBA00022527"/>
    </source>
</evidence>
<dbReference type="SUPFAM" id="SSF47769">
    <property type="entry name" value="SAM/Pointed domain"/>
    <property type="match status" value="1"/>
</dbReference>
<feature type="coiled-coil region" evidence="5">
    <location>
        <begin position="92"/>
        <end position="119"/>
    </location>
</feature>
<keyword evidence="1" id="KW-0808">Transferase</keyword>
<dbReference type="Pfam" id="PF00536">
    <property type="entry name" value="SAM_1"/>
    <property type="match status" value="1"/>
</dbReference>
<dbReference type="CDD" id="cd09487">
    <property type="entry name" value="SAM_superfamily"/>
    <property type="match status" value="1"/>
</dbReference>
<feature type="compositionally biased region" description="Basic and acidic residues" evidence="6">
    <location>
        <begin position="593"/>
        <end position="609"/>
    </location>
</feature>
<feature type="region of interest" description="Disordered" evidence="6">
    <location>
        <begin position="997"/>
        <end position="1039"/>
    </location>
</feature>
<feature type="compositionally biased region" description="Basic and acidic residues" evidence="6">
    <location>
        <begin position="282"/>
        <end position="295"/>
    </location>
</feature>
<feature type="compositionally biased region" description="Polar residues" evidence="6">
    <location>
        <begin position="1330"/>
        <end position="1408"/>
    </location>
</feature>
<feature type="compositionally biased region" description="Polar residues" evidence="6">
    <location>
        <begin position="1008"/>
        <end position="1021"/>
    </location>
</feature>
<feature type="compositionally biased region" description="Polar residues" evidence="6">
    <location>
        <begin position="519"/>
        <end position="546"/>
    </location>
</feature>
<dbReference type="InterPro" id="IPR017441">
    <property type="entry name" value="Protein_kinase_ATP_BS"/>
</dbReference>
<dbReference type="InterPro" id="IPR051681">
    <property type="entry name" value="Ser/Thr_Kinases-Pseudokinases"/>
</dbReference>
<evidence type="ECO:0000259" key="7">
    <source>
        <dbReference type="PROSITE" id="PS50011"/>
    </source>
</evidence>
<feature type="compositionally biased region" description="Polar residues" evidence="6">
    <location>
        <begin position="691"/>
        <end position="707"/>
    </location>
</feature>
<gene>
    <name evidence="9" type="ORF">BaRGS_00013474</name>
</gene>
<feature type="compositionally biased region" description="Polar residues" evidence="6">
    <location>
        <begin position="660"/>
        <end position="683"/>
    </location>
</feature>
<dbReference type="EMBL" id="JACVVK020000076">
    <property type="protein sequence ID" value="KAK7495292.1"/>
    <property type="molecule type" value="Genomic_DNA"/>
</dbReference>
<feature type="compositionally biased region" description="Basic and acidic residues" evidence="6">
    <location>
        <begin position="708"/>
        <end position="726"/>
    </location>
</feature>
<evidence type="ECO:0000256" key="2">
    <source>
        <dbReference type="ARBA" id="ARBA00022741"/>
    </source>
</evidence>
<dbReference type="Gene3D" id="1.10.150.50">
    <property type="entry name" value="Transcription Factor, Ets-1"/>
    <property type="match status" value="1"/>
</dbReference>